<dbReference type="InterPro" id="IPR037448">
    <property type="entry name" value="Zig-8"/>
</dbReference>
<gene>
    <name evidence="2" type="ORF">MNOR_LOCUS24265</name>
</gene>
<evidence type="ECO:0000313" key="3">
    <source>
        <dbReference type="Proteomes" id="UP001497623"/>
    </source>
</evidence>
<sequence>DNVGAYSGITILDVSSSVGSVVKLECHTPAMDHATMVWVRMRDEQLIAIGQNKYIDDTRFQVHHTVEDSTESWNLLISSAIREDAGIYQCLSQNASYLQAPNNTPITNQLFRIRISAPVIPFPALPAFVPTTEVYSALDQ</sequence>
<dbReference type="SUPFAM" id="SSF48726">
    <property type="entry name" value="Immunoglobulin"/>
    <property type="match status" value="1"/>
</dbReference>
<comment type="caution">
    <text evidence="2">The sequence shown here is derived from an EMBL/GenBank/DDBJ whole genome shotgun (WGS) entry which is preliminary data.</text>
</comment>
<dbReference type="InterPro" id="IPR013783">
    <property type="entry name" value="Ig-like_fold"/>
</dbReference>
<dbReference type="PROSITE" id="PS50835">
    <property type="entry name" value="IG_LIKE"/>
    <property type="match status" value="1"/>
</dbReference>
<accession>A0AAV2RJM9</accession>
<dbReference type="Pfam" id="PF07686">
    <property type="entry name" value="V-set"/>
    <property type="match status" value="1"/>
</dbReference>
<reference evidence="2 3" key="1">
    <citation type="submission" date="2024-05" db="EMBL/GenBank/DDBJ databases">
        <authorList>
            <person name="Wallberg A."/>
        </authorList>
    </citation>
    <scope>NUCLEOTIDE SEQUENCE [LARGE SCALE GENOMIC DNA]</scope>
</reference>
<dbReference type="AlphaFoldDB" id="A0AAV2RJM9"/>
<feature type="domain" description="Ig-like" evidence="1">
    <location>
        <begin position="19"/>
        <end position="107"/>
    </location>
</feature>
<dbReference type="InterPro" id="IPR036179">
    <property type="entry name" value="Ig-like_dom_sf"/>
</dbReference>
<dbReference type="GO" id="GO:0050808">
    <property type="term" value="P:synapse organization"/>
    <property type="evidence" value="ECO:0007669"/>
    <property type="project" value="TreeGrafter"/>
</dbReference>
<feature type="non-terminal residue" evidence="2">
    <location>
        <position position="140"/>
    </location>
</feature>
<protein>
    <recommendedName>
        <fullName evidence="1">Ig-like domain-containing protein</fullName>
    </recommendedName>
</protein>
<dbReference type="GO" id="GO:0032589">
    <property type="term" value="C:neuron projection membrane"/>
    <property type="evidence" value="ECO:0007669"/>
    <property type="project" value="TreeGrafter"/>
</dbReference>
<dbReference type="PANTHER" id="PTHR23279">
    <property type="entry name" value="DEFECTIVE PROBOSCIS EXTENSION RESPONSE DPR -RELATED"/>
    <property type="match status" value="1"/>
</dbReference>
<organism evidence="2 3">
    <name type="scientific">Meganyctiphanes norvegica</name>
    <name type="common">Northern krill</name>
    <name type="synonym">Thysanopoda norvegica</name>
    <dbReference type="NCBI Taxonomy" id="48144"/>
    <lineage>
        <taxon>Eukaryota</taxon>
        <taxon>Metazoa</taxon>
        <taxon>Ecdysozoa</taxon>
        <taxon>Arthropoda</taxon>
        <taxon>Crustacea</taxon>
        <taxon>Multicrustacea</taxon>
        <taxon>Malacostraca</taxon>
        <taxon>Eumalacostraca</taxon>
        <taxon>Eucarida</taxon>
        <taxon>Euphausiacea</taxon>
        <taxon>Euphausiidae</taxon>
        <taxon>Meganyctiphanes</taxon>
    </lineage>
</organism>
<dbReference type="EMBL" id="CAXKWB010022114">
    <property type="protein sequence ID" value="CAL4124129.1"/>
    <property type="molecule type" value="Genomic_DNA"/>
</dbReference>
<name>A0AAV2RJM9_MEGNR</name>
<evidence type="ECO:0000259" key="1">
    <source>
        <dbReference type="PROSITE" id="PS50835"/>
    </source>
</evidence>
<evidence type="ECO:0000313" key="2">
    <source>
        <dbReference type="EMBL" id="CAL4124129.1"/>
    </source>
</evidence>
<dbReference type="PANTHER" id="PTHR23279:SF36">
    <property type="entry name" value="DEFECTIVE PROBOSCIS EXTENSION RESPONSE 9, ISOFORM A"/>
    <property type="match status" value="1"/>
</dbReference>
<keyword evidence="3" id="KW-1185">Reference proteome</keyword>
<dbReference type="InterPro" id="IPR007110">
    <property type="entry name" value="Ig-like_dom"/>
</dbReference>
<dbReference type="Gene3D" id="2.60.40.10">
    <property type="entry name" value="Immunoglobulins"/>
    <property type="match status" value="1"/>
</dbReference>
<proteinExistence type="predicted"/>
<feature type="non-terminal residue" evidence="2">
    <location>
        <position position="1"/>
    </location>
</feature>
<dbReference type="InterPro" id="IPR013106">
    <property type="entry name" value="Ig_V-set"/>
</dbReference>
<dbReference type="Proteomes" id="UP001497623">
    <property type="component" value="Unassembled WGS sequence"/>
</dbReference>